<sequence length="94" mass="10195">METTNQPMQTPPDNNLIWAILCTVFCCLPLGIVSIISASKVNERWAQGDYDGAYRAADDAKKWAIWGAASSLILVVLYVIFVVIIGIGGNFAGF</sequence>
<dbReference type="GO" id="GO:0016020">
    <property type="term" value="C:membrane"/>
    <property type="evidence" value="ECO:0007669"/>
    <property type="project" value="UniProtKB-SubCell"/>
</dbReference>
<feature type="transmembrane region" description="Helical" evidence="5">
    <location>
        <begin position="63"/>
        <end position="87"/>
    </location>
</feature>
<reference evidence="6 9" key="1">
    <citation type="submission" date="2024-01" db="EMBL/GenBank/DDBJ databases">
        <title>Aequorivita flavus sp. nov., isolated from deep-sea sediment.</title>
        <authorList>
            <person name="Chen X."/>
        </authorList>
    </citation>
    <scope>NUCLEOTIDE SEQUENCE</scope>
    <source>
        <strain evidence="6">MCCC 1A16923</strain>
        <strain evidence="7 9">MCCC 1A16935</strain>
    </source>
</reference>
<keyword evidence="2 5" id="KW-0812">Transmembrane</keyword>
<comment type="caution">
    <text evidence="6">The sequence shown here is derived from an EMBL/GenBank/DDBJ whole genome shotgun (WGS) entry which is preliminary data.</text>
</comment>
<dbReference type="AlphaFoldDB" id="A0AB35YT61"/>
<accession>A0AB35YT61</accession>
<evidence type="ECO:0000313" key="9">
    <source>
        <dbReference type="Proteomes" id="UP001390963"/>
    </source>
</evidence>
<organism evidence="6 8">
    <name type="scientific">Aequorivita flava</name>
    <dbReference type="NCBI Taxonomy" id="3114371"/>
    <lineage>
        <taxon>Bacteria</taxon>
        <taxon>Pseudomonadati</taxon>
        <taxon>Bacteroidota</taxon>
        <taxon>Flavobacteriia</taxon>
        <taxon>Flavobacteriales</taxon>
        <taxon>Flavobacteriaceae</taxon>
        <taxon>Aequorivita</taxon>
    </lineage>
</organism>
<keyword evidence="4 5" id="KW-0472">Membrane</keyword>
<evidence type="ECO:0000256" key="2">
    <source>
        <dbReference type="ARBA" id="ARBA00022692"/>
    </source>
</evidence>
<dbReference type="RefSeq" id="WP_279449436.1">
    <property type="nucleotide sequence ID" value="NZ_JAZBJM010000003.1"/>
</dbReference>
<dbReference type="Proteomes" id="UP001390963">
    <property type="component" value="Unassembled WGS sequence"/>
</dbReference>
<dbReference type="Pfam" id="PF04505">
    <property type="entry name" value="CD225"/>
    <property type="match status" value="1"/>
</dbReference>
<feature type="transmembrane region" description="Helical" evidence="5">
    <location>
        <begin position="16"/>
        <end position="36"/>
    </location>
</feature>
<dbReference type="InterPro" id="IPR051423">
    <property type="entry name" value="CD225/Dispanin"/>
</dbReference>
<dbReference type="Proteomes" id="UP001388259">
    <property type="component" value="Unassembled WGS sequence"/>
</dbReference>
<comment type="subcellular location">
    <subcellularLocation>
        <location evidence="1">Membrane</location>
    </subcellularLocation>
</comment>
<dbReference type="PANTHER" id="PTHR14948">
    <property type="entry name" value="NG5"/>
    <property type="match status" value="1"/>
</dbReference>
<keyword evidence="3 5" id="KW-1133">Transmembrane helix</keyword>
<evidence type="ECO:0000256" key="5">
    <source>
        <dbReference type="SAM" id="Phobius"/>
    </source>
</evidence>
<name>A0AB35YT61_9FLAO</name>
<keyword evidence="9" id="KW-1185">Reference proteome</keyword>
<gene>
    <name evidence="7" type="ORF">VZD24_06865</name>
    <name evidence="6" type="ORF">VZD85_05705</name>
</gene>
<dbReference type="EMBL" id="JBANCF010000003">
    <property type="protein sequence ID" value="MEM0573230.1"/>
    <property type="molecule type" value="Genomic_DNA"/>
</dbReference>
<protein>
    <submittedName>
        <fullName evidence="6">CD225/dispanin family protein</fullName>
    </submittedName>
</protein>
<dbReference type="PANTHER" id="PTHR14948:SF44">
    <property type="entry name" value="PROLINE-RICH TRANSMEMBRANE PROTEIN 1-LIKE"/>
    <property type="match status" value="1"/>
</dbReference>
<evidence type="ECO:0000313" key="7">
    <source>
        <dbReference type="EMBL" id="MEM0573230.1"/>
    </source>
</evidence>
<dbReference type="InterPro" id="IPR007593">
    <property type="entry name" value="CD225/Dispanin_fam"/>
</dbReference>
<evidence type="ECO:0000256" key="4">
    <source>
        <dbReference type="ARBA" id="ARBA00023136"/>
    </source>
</evidence>
<dbReference type="EMBL" id="JAZBJM010000003">
    <property type="protein sequence ID" value="MEM0517838.1"/>
    <property type="molecule type" value="Genomic_DNA"/>
</dbReference>
<evidence type="ECO:0000313" key="6">
    <source>
        <dbReference type="EMBL" id="MEM0517838.1"/>
    </source>
</evidence>
<evidence type="ECO:0000256" key="1">
    <source>
        <dbReference type="ARBA" id="ARBA00004370"/>
    </source>
</evidence>
<evidence type="ECO:0000256" key="3">
    <source>
        <dbReference type="ARBA" id="ARBA00022989"/>
    </source>
</evidence>
<evidence type="ECO:0000313" key="8">
    <source>
        <dbReference type="Proteomes" id="UP001388259"/>
    </source>
</evidence>
<proteinExistence type="predicted"/>